<organism evidence="1 2">
    <name type="scientific">Pelagicoccus albus</name>
    <dbReference type="NCBI Taxonomy" id="415222"/>
    <lineage>
        <taxon>Bacteria</taxon>
        <taxon>Pseudomonadati</taxon>
        <taxon>Verrucomicrobiota</taxon>
        <taxon>Opitutia</taxon>
        <taxon>Puniceicoccales</taxon>
        <taxon>Pelagicoccaceae</taxon>
        <taxon>Pelagicoccus</taxon>
    </lineage>
</organism>
<dbReference type="RefSeq" id="WP_185659726.1">
    <property type="nucleotide sequence ID" value="NZ_CAWPOO010000007.1"/>
</dbReference>
<accession>A0A7X1B557</accession>
<evidence type="ECO:0000313" key="2">
    <source>
        <dbReference type="Proteomes" id="UP000526501"/>
    </source>
</evidence>
<reference evidence="1 2" key="1">
    <citation type="submission" date="2020-07" db="EMBL/GenBank/DDBJ databases">
        <authorList>
            <person name="Feng X."/>
        </authorList>
    </citation>
    <scope>NUCLEOTIDE SEQUENCE [LARGE SCALE GENOMIC DNA]</scope>
    <source>
        <strain evidence="1 2">JCM23202</strain>
    </source>
</reference>
<dbReference type="AlphaFoldDB" id="A0A7X1B557"/>
<gene>
    <name evidence="1" type="ORF">H5P27_07240</name>
</gene>
<proteinExistence type="predicted"/>
<dbReference type="Proteomes" id="UP000526501">
    <property type="component" value="Unassembled WGS sequence"/>
</dbReference>
<dbReference type="EMBL" id="JACHVC010000007">
    <property type="protein sequence ID" value="MBC2605834.1"/>
    <property type="molecule type" value="Genomic_DNA"/>
</dbReference>
<protein>
    <submittedName>
        <fullName evidence="1">Uncharacterized protein</fullName>
    </submittedName>
</protein>
<evidence type="ECO:0000313" key="1">
    <source>
        <dbReference type="EMBL" id="MBC2605834.1"/>
    </source>
</evidence>
<name>A0A7X1B557_9BACT</name>
<keyword evidence="2" id="KW-1185">Reference proteome</keyword>
<comment type="caution">
    <text evidence="1">The sequence shown here is derived from an EMBL/GenBank/DDBJ whole genome shotgun (WGS) entry which is preliminary data.</text>
</comment>
<sequence>MKLEALKNAFSETELFEGKTWRMSPEPWRLTPEIVSKLEEIGQASLEFYQALEILYRRSFEGKKLLRNRELHAPWVAEYLDRGKSKELVKICRSKASKGALPPVIRPDLLVTQEGFALSELDSVPGGIGLTAYLNQLYQDSGAEGTLGADGAMEEAFYRSVASLAPNERNPVIALAVSEEAATYKPEMDWLAERLQRRGYRVYSLWVDQIFPLGGSVHFDIEGSPEKIDVVYRFFELFDLPNLPTAEYIFEAVEKGEVAMTPPAKPFLEEKMGMALFHHHLLEDFWKENISKKSLKVLKALIPQSWVVDPAPLPPGAVLDGPVAQGKALQSWMDLAEASQKERNLVLKISGFHETAWGSRSVVIGNDVSREDWKEALQEAVDMAETHPHVLQEFKKSVRLKHPLYGENGEVYEASGRLRLNPYYFVEGDTVKLAGALATFCPPDKKIIHGMEDAAMLPCRVEES</sequence>